<feature type="transmembrane region" description="Helical" evidence="5">
    <location>
        <begin position="238"/>
        <end position="258"/>
    </location>
</feature>
<feature type="transmembrane region" description="Helical" evidence="5">
    <location>
        <begin position="108"/>
        <end position="131"/>
    </location>
</feature>
<organism evidence="6 7">
    <name type="scientific">Oxalicibacterium flavum</name>
    <dbReference type="NCBI Taxonomy" id="179467"/>
    <lineage>
        <taxon>Bacteria</taxon>
        <taxon>Pseudomonadati</taxon>
        <taxon>Pseudomonadota</taxon>
        <taxon>Betaproteobacteria</taxon>
        <taxon>Burkholderiales</taxon>
        <taxon>Oxalobacteraceae</taxon>
        <taxon>Oxalicibacterium</taxon>
    </lineage>
</organism>
<feature type="transmembrane region" description="Helical" evidence="5">
    <location>
        <begin position="279"/>
        <end position="302"/>
    </location>
</feature>
<feature type="transmembrane region" description="Helical" evidence="5">
    <location>
        <begin position="314"/>
        <end position="332"/>
    </location>
</feature>
<proteinExistence type="predicted"/>
<dbReference type="RefSeq" id="WP_188395354.1">
    <property type="nucleotide sequence ID" value="NZ_BMCG01000002.1"/>
</dbReference>
<evidence type="ECO:0000313" key="6">
    <source>
        <dbReference type="EMBL" id="GGC05124.1"/>
    </source>
</evidence>
<comment type="caution">
    <text evidence="6">The sequence shown here is derived from an EMBL/GenBank/DDBJ whole genome shotgun (WGS) entry which is preliminary data.</text>
</comment>
<feature type="transmembrane region" description="Helical" evidence="5">
    <location>
        <begin position="344"/>
        <end position="365"/>
    </location>
</feature>
<feature type="transmembrane region" description="Helical" evidence="5">
    <location>
        <begin position="143"/>
        <end position="161"/>
    </location>
</feature>
<reference evidence="6" key="1">
    <citation type="journal article" date="2014" name="Int. J. Syst. Evol. Microbiol.">
        <title>Complete genome sequence of Corynebacterium casei LMG S-19264T (=DSM 44701T), isolated from a smear-ripened cheese.</title>
        <authorList>
            <consortium name="US DOE Joint Genome Institute (JGI-PGF)"/>
            <person name="Walter F."/>
            <person name="Albersmeier A."/>
            <person name="Kalinowski J."/>
            <person name="Ruckert C."/>
        </authorList>
    </citation>
    <scope>NUCLEOTIDE SEQUENCE</scope>
    <source>
        <strain evidence="6">CCM 7086</strain>
    </source>
</reference>
<evidence type="ECO:0000256" key="3">
    <source>
        <dbReference type="ARBA" id="ARBA00022989"/>
    </source>
</evidence>
<feature type="transmembrane region" description="Helical" evidence="5">
    <location>
        <begin position="38"/>
        <end position="61"/>
    </location>
</feature>
<feature type="transmembrane region" description="Helical" evidence="5">
    <location>
        <begin position="371"/>
        <end position="392"/>
    </location>
</feature>
<comment type="subcellular location">
    <subcellularLocation>
        <location evidence="1">Membrane</location>
        <topology evidence="1">Multi-pass membrane protein</topology>
    </subcellularLocation>
</comment>
<sequence length="400" mass="43401">MIIRFLGAQWLAVGFVGIISLTVSILIARVLGPESFGVYSVALSGGAIVAILLDGGFCRLLQRERAHPTPALLQFLPLLPQAALGHVIIAASIFSLIAMLVLPKHALTIVAVIWFFAASVTNQFGLSILRGDGRMVRDASWQIGNRTFTALCVVSVILMGAEKPWQIFFAQFIGATAFGLLIMRYLRTRPLWKIPPSIYAATLPFVWLDLATVLYFRADMLLLEWLDVPKFEVGKYGVAYRLIEAVILLASPVGLILFRKFRLSSGSPKQMLQNMLPALIGAQVVGLLVMIFLLVCSTPLISLVYGHAYAGADHILAILGVALLFILPNGVLTQAALALGIERWLAISASFVAVINIAGNILLIPSHGLVGVAWMTVVTEGLLGCCIGLGLWRHRNRENI</sequence>
<evidence type="ECO:0000256" key="4">
    <source>
        <dbReference type="ARBA" id="ARBA00023136"/>
    </source>
</evidence>
<dbReference type="Proteomes" id="UP000620266">
    <property type="component" value="Unassembled WGS sequence"/>
</dbReference>
<dbReference type="PANTHER" id="PTHR43424:SF1">
    <property type="entry name" value="LOCUS PUTATIVE PROTEIN 1-RELATED"/>
    <property type="match status" value="1"/>
</dbReference>
<dbReference type="InterPro" id="IPR002797">
    <property type="entry name" value="Polysacc_synth"/>
</dbReference>
<protein>
    <submittedName>
        <fullName evidence="6">O-antigen transporter</fullName>
    </submittedName>
</protein>
<dbReference type="GO" id="GO:0016020">
    <property type="term" value="C:membrane"/>
    <property type="evidence" value="ECO:0007669"/>
    <property type="project" value="UniProtKB-SubCell"/>
</dbReference>
<dbReference type="EMBL" id="BMCG01000002">
    <property type="protein sequence ID" value="GGC05124.1"/>
    <property type="molecule type" value="Genomic_DNA"/>
</dbReference>
<evidence type="ECO:0000313" key="7">
    <source>
        <dbReference type="Proteomes" id="UP000620266"/>
    </source>
</evidence>
<accession>A0A8J2UM27</accession>
<gene>
    <name evidence="6" type="ORF">GCM10007205_12880</name>
</gene>
<dbReference type="AlphaFoldDB" id="A0A8J2UM27"/>
<feature type="transmembrane region" description="Helical" evidence="5">
    <location>
        <begin position="198"/>
        <end position="218"/>
    </location>
</feature>
<dbReference type="Pfam" id="PF01943">
    <property type="entry name" value="Polysacc_synt"/>
    <property type="match status" value="1"/>
</dbReference>
<keyword evidence="7" id="KW-1185">Reference proteome</keyword>
<dbReference type="InterPro" id="IPR052556">
    <property type="entry name" value="PolySynth_Transporter"/>
</dbReference>
<keyword evidence="3 5" id="KW-1133">Transmembrane helix</keyword>
<reference evidence="6" key="2">
    <citation type="submission" date="2020-09" db="EMBL/GenBank/DDBJ databases">
        <authorList>
            <person name="Sun Q."/>
            <person name="Sedlacek I."/>
        </authorList>
    </citation>
    <scope>NUCLEOTIDE SEQUENCE</scope>
    <source>
        <strain evidence="6">CCM 7086</strain>
    </source>
</reference>
<dbReference type="PANTHER" id="PTHR43424">
    <property type="entry name" value="LOCUS PUTATIVE PROTEIN 1-RELATED"/>
    <property type="match status" value="1"/>
</dbReference>
<evidence type="ECO:0000256" key="1">
    <source>
        <dbReference type="ARBA" id="ARBA00004141"/>
    </source>
</evidence>
<feature type="transmembrane region" description="Helical" evidence="5">
    <location>
        <begin position="12"/>
        <end position="32"/>
    </location>
</feature>
<feature type="transmembrane region" description="Helical" evidence="5">
    <location>
        <begin position="167"/>
        <end position="186"/>
    </location>
</feature>
<evidence type="ECO:0000256" key="5">
    <source>
        <dbReference type="SAM" id="Phobius"/>
    </source>
</evidence>
<evidence type="ECO:0000256" key="2">
    <source>
        <dbReference type="ARBA" id="ARBA00022692"/>
    </source>
</evidence>
<keyword evidence="4 5" id="KW-0472">Membrane</keyword>
<name>A0A8J2UM27_9BURK</name>
<keyword evidence="2 5" id="KW-0812">Transmembrane</keyword>
<feature type="transmembrane region" description="Helical" evidence="5">
    <location>
        <begin position="82"/>
        <end position="102"/>
    </location>
</feature>